<dbReference type="Proteomes" id="UP000092460">
    <property type="component" value="Unassembled WGS sequence"/>
</dbReference>
<proteinExistence type="predicted"/>
<protein>
    <submittedName>
        <fullName evidence="1">Uncharacterized protein</fullName>
    </submittedName>
</protein>
<reference evidence="1" key="2">
    <citation type="submission" date="2020-05" db="UniProtKB">
        <authorList>
            <consortium name="EnsemblMetazoa"/>
        </authorList>
    </citation>
    <scope>IDENTIFICATION</scope>
    <source>
        <strain evidence="1">IAEA</strain>
    </source>
</reference>
<evidence type="ECO:0000313" key="2">
    <source>
        <dbReference type="Proteomes" id="UP000092460"/>
    </source>
</evidence>
<dbReference type="SUPFAM" id="SSF117281">
    <property type="entry name" value="Kelch motif"/>
    <property type="match status" value="1"/>
</dbReference>
<dbReference type="Gene3D" id="1.25.40.420">
    <property type="match status" value="1"/>
</dbReference>
<dbReference type="VEuPathDB" id="VectorBase:GPPI039488"/>
<sequence length="286" mass="32751">QRINKRRSPSVKSGDNLKYDLEVHLAELIGSICLPLLSSWLLRNRVTTEPLLKENLLCNQFLIGALAYQLTPEHERGCLLDGFQFKNRSEYGSGTWYVFLVGGSNRLVHGICKVYDVSKSKLISVSFWNLRRYESIHVVGGEGTMSAERYSPEMNKWYPCPDMRESSNWWNRAALIENSIYSLPHGSDGLTSRVSFDPREKTGYSLGDRAEGPEERFELFPYKGSLFCLTSKDFKRLNIRVYKWELIPFMRFERVGFSAAIVGSVIYGLGGKKDSEFIKNVECNNQ</sequence>
<dbReference type="InterPro" id="IPR015915">
    <property type="entry name" value="Kelch-typ_b-propeller"/>
</dbReference>
<dbReference type="AlphaFoldDB" id="A0A1B0BSV4"/>
<accession>A0A1B0BSV4</accession>
<dbReference type="STRING" id="67801.A0A1B0BSV4"/>
<name>A0A1B0BSV4_9MUSC</name>
<organism evidence="1 2">
    <name type="scientific">Glossina palpalis gambiensis</name>
    <dbReference type="NCBI Taxonomy" id="67801"/>
    <lineage>
        <taxon>Eukaryota</taxon>
        <taxon>Metazoa</taxon>
        <taxon>Ecdysozoa</taxon>
        <taxon>Arthropoda</taxon>
        <taxon>Hexapoda</taxon>
        <taxon>Insecta</taxon>
        <taxon>Pterygota</taxon>
        <taxon>Neoptera</taxon>
        <taxon>Endopterygota</taxon>
        <taxon>Diptera</taxon>
        <taxon>Brachycera</taxon>
        <taxon>Muscomorpha</taxon>
        <taxon>Hippoboscoidea</taxon>
        <taxon>Glossinidae</taxon>
        <taxon>Glossina</taxon>
    </lineage>
</organism>
<dbReference type="EnsemblMetazoa" id="GPPI039488-RA">
    <property type="protein sequence ID" value="GPPI039488-PA"/>
    <property type="gene ID" value="GPPI039488"/>
</dbReference>
<dbReference type="Gene3D" id="2.120.10.80">
    <property type="entry name" value="Kelch-type beta propeller"/>
    <property type="match status" value="1"/>
</dbReference>
<dbReference type="EMBL" id="JXJN01019883">
    <property type="status" value="NOT_ANNOTATED_CDS"/>
    <property type="molecule type" value="Genomic_DNA"/>
</dbReference>
<evidence type="ECO:0000313" key="1">
    <source>
        <dbReference type="EnsemblMetazoa" id="GPPI039488-PA"/>
    </source>
</evidence>
<keyword evidence="2" id="KW-1185">Reference proteome</keyword>
<reference evidence="2" key="1">
    <citation type="submission" date="2015-01" db="EMBL/GenBank/DDBJ databases">
        <authorList>
            <person name="Aksoy S."/>
            <person name="Warren W."/>
            <person name="Wilson R.K."/>
        </authorList>
    </citation>
    <scope>NUCLEOTIDE SEQUENCE [LARGE SCALE GENOMIC DNA]</scope>
    <source>
        <strain evidence="2">IAEA</strain>
    </source>
</reference>